<evidence type="ECO:0000313" key="4">
    <source>
        <dbReference type="Proteomes" id="UP000242715"/>
    </source>
</evidence>
<feature type="chain" id="PRO_5016443357" evidence="2">
    <location>
        <begin position="29"/>
        <end position="83"/>
    </location>
</feature>
<protein>
    <submittedName>
        <fullName evidence="3">Uncharacterized protein</fullName>
    </submittedName>
</protein>
<feature type="region of interest" description="Disordered" evidence="1">
    <location>
        <begin position="38"/>
        <end position="83"/>
    </location>
</feature>
<organism evidence="3 4">
    <name type="scientific">Trifolium subterraneum</name>
    <name type="common">Subterranean clover</name>
    <dbReference type="NCBI Taxonomy" id="3900"/>
    <lineage>
        <taxon>Eukaryota</taxon>
        <taxon>Viridiplantae</taxon>
        <taxon>Streptophyta</taxon>
        <taxon>Embryophyta</taxon>
        <taxon>Tracheophyta</taxon>
        <taxon>Spermatophyta</taxon>
        <taxon>Magnoliopsida</taxon>
        <taxon>eudicotyledons</taxon>
        <taxon>Gunneridae</taxon>
        <taxon>Pentapetalae</taxon>
        <taxon>rosids</taxon>
        <taxon>fabids</taxon>
        <taxon>Fabales</taxon>
        <taxon>Fabaceae</taxon>
        <taxon>Papilionoideae</taxon>
        <taxon>50 kb inversion clade</taxon>
        <taxon>NPAAA clade</taxon>
        <taxon>Hologalegina</taxon>
        <taxon>IRL clade</taxon>
        <taxon>Trifolieae</taxon>
        <taxon>Trifolium</taxon>
    </lineage>
</organism>
<name>A0A2Z6NGU4_TRISU</name>
<keyword evidence="4" id="KW-1185">Reference proteome</keyword>
<feature type="signal peptide" evidence="2">
    <location>
        <begin position="1"/>
        <end position="28"/>
    </location>
</feature>
<evidence type="ECO:0000256" key="2">
    <source>
        <dbReference type="SAM" id="SignalP"/>
    </source>
</evidence>
<sequence length="83" mass="8474">MALSKNFIIVFGIVCTLLLYISSNAALASRQLSDCDSDVAQNDSCSGPTLDTSQGQGSGPAVETSQDFKDPPSEASPCKGGGC</sequence>
<dbReference type="EMBL" id="DF973949">
    <property type="protein sequence ID" value="GAU42961.1"/>
    <property type="molecule type" value="Genomic_DNA"/>
</dbReference>
<keyword evidence="2" id="KW-0732">Signal</keyword>
<reference evidence="4" key="1">
    <citation type="journal article" date="2017" name="Front. Plant Sci.">
        <title>Climate Clever Clovers: New Paradigm to Reduce the Environmental Footprint of Ruminants by Breeding Low Methanogenic Forages Utilizing Haplotype Variation.</title>
        <authorList>
            <person name="Kaur P."/>
            <person name="Appels R."/>
            <person name="Bayer P.E."/>
            <person name="Keeble-Gagnere G."/>
            <person name="Wang J."/>
            <person name="Hirakawa H."/>
            <person name="Shirasawa K."/>
            <person name="Vercoe P."/>
            <person name="Stefanova K."/>
            <person name="Durmic Z."/>
            <person name="Nichols P."/>
            <person name="Revell C."/>
            <person name="Isobe S.N."/>
            <person name="Edwards D."/>
            <person name="Erskine W."/>
        </authorList>
    </citation>
    <scope>NUCLEOTIDE SEQUENCE [LARGE SCALE GENOMIC DNA]</scope>
    <source>
        <strain evidence="4">cv. Daliak</strain>
    </source>
</reference>
<accession>A0A2Z6NGU4</accession>
<dbReference type="AlphaFoldDB" id="A0A2Z6NGU4"/>
<evidence type="ECO:0000313" key="3">
    <source>
        <dbReference type="EMBL" id="GAU42961.1"/>
    </source>
</evidence>
<evidence type="ECO:0000256" key="1">
    <source>
        <dbReference type="SAM" id="MobiDB-lite"/>
    </source>
</evidence>
<dbReference type="Proteomes" id="UP000242715">
    <property type="component" value="Unassembled WGS sequence"/>
</dbReference>
<dbReference type="OrthoDB" id="10368597at2759"/>
<gene>
    <name evidence="3" type="ORF">TSUD_142980</name>
</gene>
<proteinExistence type="predicted"/>
<feature type="compositionally biased region" description="Polar residues" evidence="1">
    <location>
        <begin position="38"/>
        <end position="55"/>
    </location>
</feature>